<evidence type="ECO:0000313" key="5">
    <source>
        <dbReference type="Proteomes" id="UP001596004"/>
    </source>
</evidence>
<sequence length="425" mass="47244">MSTDQRYVVISSDCHGGAGLLEYRDYLDPSYREEFDRWAAGYEIPYEDLKGEQGTRNWDSGRRLRELEEDGVVAEVLFPNTIPPFFSASSLGSQRAGESRADLERRWAGLKAHNRWLAEFCAEARGRRSGVMQIMLYDIEQAVREIRWAAEAGLRGGVLLPGAPPGSGLPPLYYHDYYDPLWQVCAELGLPINCHSGSAAPRTGDRPEDHVFFMLDLRWWDQHTLRHLILGGVLERHPELKVVFTEEGLGWIPSQLKAMDGFCASMRRDGSEELSHGAQVVGRLSLTPSEYWDRQCYVGASFMHPSETAIRDRIGVDKIMWGSDYPHVEASYPYSKEAISFSYAGVPEAEVERMLGGTAAELFGFDMDLLRPIAERVGPLRAQVSAGVDTAELPAGVVKCPAFAGIVPGSAQARWADNRKGQAGS</sequence>
<dbReference type="InterPro" id="IPR032466">
    <property type="entry name" value="Metal_Hydrolase"/>
</dbReference>
<accession>A0ABV9CPU2</accession>
<keyword evidence="5" id="KW-1185">Reference proteome</keyword>
<reference evidence="5" key="1">
    <citation type="journal article" date="2019" name="Int. J. Syst. Evol. Microbiol.">
        <title>The Global Catalogue of Microorganisms (GCM) 10K type strain sequencing project: providing services to taxonomists for standard genome sequencing and annotation.</title>
        <authorList>
            <consortium name="The Broad Institute Genomics Platform"/>
            <consortium name="The Broad Institute Genome Sequencing Center for Infectious Disease"/>
            <person name="Wu L."/>
            <person name="Ma J."/>
        </authorList>
    </citation>
    <scope>NUCLEOTIDE SEQUENCE [LARGE SCALE GENOMIC DNA]</scope>
    <source>
        <strain evidence="5">CGMCC 4.7132</strain>
    </source>
</reference>
<dbReference type="PROSITE" id="PS01039">
    <property type="entry name" value="SBP_BACTERIAL_3"/>
    <property type="match status" value="1"/>
</dbReference>
<gene>
    <name evidence="4" type="ORF">ACFO60_27295</name>
</gene>
<comment type="caution">
    <text evidence="4">The sequence shown here is derived from an EMBL/GenBank/DDBJ whole genome shotgun (WGS) entry which is preliminary data.</text>
</comment>
<dbReference type="InterPro" id="IPR006680">
    <property type="entry name" value="Amidohydro-rel"/>
</dbReference>
<dbReference type="Proteomes" id="UP001596004">
    <property type="component" value="Unassembled WGS sequence"/>
</dbReference>
<dbReference type="Pfam" id="PF04909">
    <property type="entry name" value="Amidohydro_2"/>
    <property type="match status" value="1"/>
</dbReference>
<keyword evidence="1" id="KW-0732">Signal</keyword>
<evidence type="ECO:0000259" key="3">
    <source>
        <dbReference type="Pfam" id="PF04909"/>
    </source>
</evidence>
<feature type="domain" description="Amidohydrolase-related" evidence="3">
    <location>
        <begin position="94"/>
        <end position="365"/>
    </location>
</feature>
<dbReference type="PANTHER" id="PTHR21240">
    <property type="entry name" value="2-AMINO-3-CARBOXYLMUCONATE-6-SEMIALDEHYDE DECARBOXYLASE"/>
    <property type="match status" value="1"/>
</dbReference>
<evidence type="ECO:0000313" key="4">
    <source>
        <dbReference type="EMBL" id="MFC4534480.1"/>
    </source>
</evidence>
<proteinExistence type="predicted"/>
<dbReference type="RefSeq" id="WP_380845207.1">
    <property type="nucleotide sequence ID" value="NZ_JBHSFP010000023.1"/>
</dbReference>
<dbReference type="PANTHER" id="PTHR21240:SF28">
    <property type="entry name" value="ISO-OROTATE DECARBOXYLASE (EUROFUNG)"/>
    <property type="match status" value="1"/>
</dbReference>
<organism evidence="4 5">
    <name type="scientific">Sphaerisporangium dianthi</name>
    <dbReference type="NCBI Taxonomy" id="1436120"/>
    <lineage>
        <taxon>Bacteria</taxon>
        <taxon>Bacillati</taxon>
        <taxon>Actinomycetota</taxon>
        <taxon>Actinomycetes</taxon>
        <taxon>Streptosporangiales</taxon>
        <taxon>Streptosporangiaceae</taxon>
        <taxon>Sphaerisporangium</taxon>
    </lineage>
</organism>
<dbReference type="EMBL" id="JBHSFP010000023">
    <property type="protein sequence ID" value="MFC4534480.1"/>
    <property type="molecule type" value="Genomic_DNA"/>
</dbReference>
<dbReference type="InterPro" id="IPR032465">
    <property type="entry name" value="ACMSD"/>
</dbReference>
<name>A0ABV9CPU2_9ACTN</name>
<dbReference type="InterPro" id="IPR018313">
    <property type="entry name" value="SBP_3_CS"/>
</dbReference>
<evidence type="ECO:0000256" key="1">
    <source>
        <dbReference type="ARBA" id="ARBA00022729"/>
    </source>
</evidence>
<dbReference type="SUPFAM" id="SSF51556">
    <property type="entry name" value="Metallo-dependent hydrolases"/>
    <property type="match status" value="1"/>
</dbReference>
<evidence type="ECO:0000256" key="2">
    <source>
        <dbReference type="ARBA" id="ARBA00023239"/>
    </source>
</evidence>
<dbReference type="Gene3D" id="3.20.20.140">
    <property type="entry name" value="Metal-dependent hydrolases"/>
    <property type="match status" value="1"/>
</dbReference>
<keyword evidence="2" id="KW-0456">Lyase</keyword>
<protein>
    <submittedName>
        <fullName evidence="4">Amidohydrolase family protein</fullName>
    </submittedName>
</protein>